<organism evidence="1 2">
    <name type="scientific">Niallia alba</name>
    <dbReference type="NCBI Taxonomy" id="2729105"/>
    <lineage>
        <taxon>Bacteria</taxon>
        <taxon>Bacillati</taxon>
        <taxon>Bacillota</taxon>
        <taxon>Bacilli</taxon>
        <taxon>Bacillales</taxon>
        <taxon>Bacillaceae</taxon>
        <taxon>Niallia</taxon>
    </lineage>
</organism>
<protein>
    <submittedName>
        <fullName evidence="1">Uncharacterized protein</fullName>
    </submittedName>
</protein>
<name>A0A7Y0PPG8_9BACI</name>
<reference evidence="1 2" key="1">
    <citation type="submission" date="2020-04" db="EMBL/GenBank/DDBJ databases">
        <title>Bacillus sp. UniB3 isolated from commercial digestive syrup.</title>
        <authorList>
            <person name="Thorat V."/>
            <person name="Kirdat K."/>
            <person name="Tiwarekar B."/>
            <person name="Yadav A."/>
        </authorList>
    </citation>
    <scope>NUCLEOTIDE SEQUENCE [LARGE SCALE GENOMIC DNA]</scope>
    <source>
        <strain evidence="1 2">UniB3</strain>
    </source>
</reference>
<dbReference type="Proteomes" id="UP000588491">
    <property type="component" value="Unassembled WGS sequence"/>
</dbReference>
<accession>A0A7Y0PPG8</accession>
<keyword evidence="2" id="KW-1185">Reference proteome</keyword>
<gene>
    <name evidence="1" type="ORF">HHU08_24605</name>
</gene>
<dbReference type="AlphaFoldDB" id="A0A7Y0PPG8"/>
<evidence type="ECO:0000313" key="2">
    <source>
        <dbReference type="Proteomes" id="UP000588491"/>
    </source>
</evidence>
<sequence length="1137" mass="132542">MISTQSKFKSSVNIKLDLGSEWIAERYIPTPTHSESLSGVLEGFLDKGNKSHILIGSYGSGKSMVGTLIANVVSKSIEQDTFNELVSKFDKVTTKEAAVGHLFNQVRNLEKRYIPVVINGNQGNFREAIISSIHKTIIKYGFDFSIPSYVDEIKNKISLWEEQYHDTYVQFKNYLNTNNWTIESFIRDIDEHEPETVDWFKKTYPVLTAGAELSLSYNLDLTEHLTNILDELDKKNLGIYLVYDEFGRFLQSLDKYETVEAMQDIQDIAEVADHHQSANFNILLITHRNLNQYFLSYGEDLQNEFKRIQGRFKIYHTHSDPATFIRLASQVTSNYRNNWNQEYRFENEIIKYDLFPELNGREKKTIVVENSFPLHPVTLYTLPRLANAVAQNERTLFTFLESNEKGGLANYFHTEKAWYLVSSLFDYFEPAFQEFMSDSLVGNAYLKYLRVKKRVENTASAQSELQLLKLFTLWDIANLSNKRKLTNEFISFALNWELNKVNKIIEILENKKLLRYRLFDENWEVFEGSSIDLNAKITDRKLLGINKLDSINIISKVLDTKYAYPKRYNDEKNMIRFAAIKPIYANDLYDTELQSINQDSNSDLKILYVIPEKDSAIEEIRSQIVKLSNGHSRIIFALPKKPLNNFDEEILELSSVEKLLEDKYLLNEDPIVEEELLKIRENKIHRLRQLLEPITHYKGSFWIHEGININVRSRIALSEQLSQIAFKYYGHTPIINNESFNRRNISKQQLNAAKEVIDAIISGESNYKFKGPAKLIYASVVKNNNINGQNESQEITLLRQKIMNEIKSESGNFLTLIKIFKGKDFGIREPNIPVLLTAILKNEWKYIMFYHKDGSYINDVNGDILYDRMLDKPENYTFSHQKLDNKYKNIIDVIDECFESYRTELDSSYHPSVRLNRMLLRWLNSLPKIAQKTNSLSTNANIFKKLITKGEFEPDTALKELLNLKLNVEMVNKIKQECEEYSQNHKKQIENIVFELTNTNSYEELFDYIQNQNEILKVDNKLFNLILSTDENNWINKLSSELVGVNREDWSDATSEVFFKTVKSLLEINIESLKDEYHEVKVDSKTLAIPKRELSPKGNIIYSNVKTDLELMARKLPKEEITALLYKLLVDYYEENK</sequence>
<proteinExistence type="predicted"/>
<dbReference type="RefSeq" id="WP_169189573.1">
    <property type="nucleotide sequence ID" value="NZ_JABBPK010000001.1"/>
</dbReference>
<evidence type="ECO:0000313" key="1">
    <source>
        <dbReference type="EMBL" id="NMO80102.1"/>
    </source>
</evidence>
<comment type="caution">
    <text evidence="1">The sequence shown here is derived from an EMBL/GenBank/DDBJ whole genome shotgun (WGS) entry which is preliminary data.</text>
</comment>
<dbReference type="EMBL" id="JABBPK010000001">
    <property type="protein sequence ID" value="NMO80102.1"/>
    <property type="molecule type" value="Genomic_DNA"/>
</dbReference>